<dbReference type="Proteomes" id="UP000694551">
    <property type="component" value="Unplaced"/>
</dbReference>
<keyword evidence="2" id="KW-1133">Transmembrane helix</keyword>
<keyword evidence="4" id="KW-1185">Reference proteome</keyword>
<dbReference type="PANTHER" id="PTHR31493:SF1">
    <property type="entry name" value="PROTEIN C19ORF12"/>
    <property type="match status" value="1"/>
</dbReference>
<feature type="transmembrane region" description="Helical" evidence="2">
    <location>
        <begin position="38"/>
        <end position="61"/>
    </location>
</feature>
<sequence>MPITVDDVIQLLCHLSQVKGMKAAVKHSARGALLGIPAALLGGLLGGPVGIAVGGAVGGLLGAWMSSGQFRPVPQILWQLPPAEQKKLYNKAVVVLSRLHWTDIAELTTLVMEDMCLLENLTAVLINYLSKELGAKIQYRQ</sequence>
<evidence type="ECO:0000256" key="1">
    <source>
        <dbReference type="ARBA" id="ARBA00029457"/>
    </source>
</evidence>
<dbReference type="AlphaFoldDB" id="A0A8D0FN82"/>
<comment type="similarity">
    <text evidence="1">Belongs to the C19orf12 family.</text>
</comment>
<evidence type="ECO:0000313" key="4">
    <source>
        <dbReference type="Proteomes" id="UP000694551"/>
    </source>
</evidence>
<proteinExistence type="inferred from homology"/>
<dbReference type="InterPro" id="IPR033369">
    <property type="entry name" value="C19orf12"/>
</dbReference>
<reference evidence="3" key="1">
    <citation type="submission" date="2025-08" db="UniProtKB">
        <authorList>
            <consortium name="Ensembl"/>
        </authorList>
    </citation>
    <scope>IDENTIFICATION</scope>
</reference>
<keyword evidence="2" id="KW-0812">Transmembrane</keyword>
<accession>A0A8D0FN82</accession>
<dbReference type="Ensembl" id="ENSSOCT00000018775.1">
    <property type="protein sequence ID" value="ENSSOCP00000018306.1"/>
    <property type="gene ID" value="ENSSOCG00000013753.1"/>
</dbReference>
<organism evidence="3 4">
    <name type="scientific">Strix occidentalis caurina</name>
    <name type="common">northern spotted owl</name>
    <dbReference type="NCBI Taxonomy" id="311401"/>
    <lineage>
        <taxon>Eukaryota</taxon>
        <taxon>Metazoa</taxon>
        <taxon>Chordata</taxon>
        <taxon>Craniata</taxon>
        <taxon>Vertebrata</taxon>
        <taxon>Euteleostomi</taxon>
        <taxon>Archelosauria</taxon>
        <taxon>Archosauria</taxon>
        <taxon>Dinosauria</taxon>
        <taxon>Saurischia</taxon>
        <taxon>Theropoda</taxon>
        <taxon>Coelurosauria</taxon>
        <taxon>Aves</taxon>
        <taxon>Neognathae</taxon>
        <taxon>Neoaves</taxon>
        <taxon>Telluraves</taxon>
        <taxon>Strigiformes</taxon>
        <taxon>Strigidae</taxon>
        <taxon>Strix</taxon>
    </lineage>
</organism>
<evidence type="ECO:0000256" key="2">
    <source>
        <dbReference type="SAM" id="Phobius"/>
    </source>
</evidence>
<reference evidence="3" key="2">
    <citation type="submission" date="2025-09" db="UniProtKB">
        <authorList>
            <consortium name="Ensembl"/>
        </authorList>
    </citation>
    <scope>IDENTIFICATION</scope>
</reference>
<name>A0A8D0FN82_STROC</name>
<evidence type="ECO:0000313" key="3">
    <source>
        <dbReference type="Ensembl" id="ENSSOCP00000018306.1"/>
    </source>
</evidence>
<keyword evidence="2" id="KW-0472">Membrane</keyword>
<evidence type="ECO:0008006" key="5">
    <source>
        <dbReference type="Google" id="ProtNLM"/>
    </source>
</evidence>
<dbReference type="PANTHER" id="PTHR31493">
    <property type="entry name" value="NAZO FAMILY MEMBER"/>
    <property type="match status" value="1"/>
</dbReference>
<dbReference type="Pfam" id="PF20721">
    <property type="entry name" value="C19orf12"/>
    <property type="match status" value="1"/>
</dbReference>
<protein>
    <recommendedName>
        <fullName evidence="5">CS012 protein</fullName>
    </recommendedName>
</protein>